<reference evidence="1" key="1">
    <citation type="submission" date="2020-09" db="EMBL/GenBank/DDBJ databases">
        <title>Genome-Enabled Discovery of Anthraquinone Biosynthesis in Senna tora.</title>
        <authorList>
            <person name="Kang S.-H."/>
            <person name="Pandey R.P."/>
            <person name="Lee C.-M."/>
            <person name="Sim J.-S."/>
            <person name="Jeong J.-T."/>
            <person name="Choi B.-S."/>
            <person name="Jung M."/>
            <person name="Ginzburg D."/>
            <person name="Zhao K."/>
            <person name="Won S.Y."/>
            <person name="Oh T.-J."/>
            <person name="Yu Y."/>
            <person name="Kim N.-H."/>
            <person name="Lee O.R."/>
            <person name="Lee T.-H."/>
            <person name="Bashyal P."/>
            <person name="Kim T.-S."/>
            <person name="Lee W.-H."/>
            <person name="Kawkins C."/>
            <person name="Kim C.-K."/>
            <person name="Kim J.S."/>
            <person name="Ahn B.O."/>
            <person name="Rhee S.Y."/>
            <person name="Sohng J.K."/>
        </authorList>
    </citation>
    <scope>NUCLEOTIDE SEQUENCE</scope>
    <source>
        <tissue evidence="1">Leaf</tissue>
    </source>
</reference>
<name>A0A834XAQ2_9FABA</name>
<evidence type="ECO:0000313" key="2">
    <source>
        <dbReference type="Proteomes" id="UP000634136"/>
    </source>
</evidence>
<sequence length="90" mass="10742">MYSLRLSFLYEYIAVALRSNSICVAYLCITGWRYYEERERIDCVLLGLKSHDATMFRLVSRVDRDMRLKLQLAFMYDASSSSYHYFVKPM</sequence>
<accession>A0A834XAQ2</accession>
<comment type="caution">
    <text evidence="1">The sequence shown here is derived from an EMBL/GenBank/DDBJ whole genome shotgun (WGS) entry which is preliminary data.</text>
</comment>
<dbReference type="Proteomes" id="UP000634136">
    <property type="component" value="Unassembled WGS sequence"/>
</dbReference>
<keyword evidence="2" id="KW-1185">Reference proteome</keyword>
<dbReference type="AlphaFoldDB" id="A0A834XAQ2"/>
<dbReference type="EMBL" id="JAAIUW010000002">
    <property type="protein sequence ID" value="KAF7841491.1"/>
    <property type="molecule type" value="Genomic_DNA"/>
</dbReference>
<evidence type="ECO:0000313" key="1">
    <source>
        <dbReference type="EMBL" id="KAF7841491.1"/>
    </source>
</evidence>
<organism evidence="1 2">
    <name type="scientific">Senna tora</name>
    <dbReference type="NCBI Taxonomy" id="362788"/>
    <lineage>
        <taxon>Eukaryota</taxon>
        <taxon>Viridiplantae</taxon>
        <taxon>Streptophyta</taxon>
        <taxon>Embryophyta</taxon>
        <taxon>Tracheophyta</taxon>
        <taxon>Spermatophyta</taxon>
        <taxon>Magnoliopsida</taxon>
        <taxon>eudicotyledons</taxon>
        <taxon>Gunneridae</taxon>
        <taxon>Pentapetalae</taxon>
        <taxon>rosids</taxon>
        <taxon>fabids</taxon>
        <taxon>Fabales</taxon>
        <taxon>Fabaceae</taxon>
        <taxon>Caesalpinioideae</taxon>
        <taxon>Cassia clade</taxon>
        <taxon>Senna</taxon>
    </lineage>
</organism>
<gene>
    <name evidence="1" type="ORF">G2W53_003789</name>
</gene>
<protein>
    <submittedName>
        <fullName evidence="1">Uncharacterized protein</fullName>
    </submittedName>
</protein>
<proteinExistence type="predicted"/>